<evidence type="ECO:0000256" key="7">
    <source>
        <dbReference type="ARBA" id="ARBA00023180"/>
    </source>
</evidence>
<comment type="similarity">
    <text evidence="9">Belongs to the early nodulin-like (ENODL) family.</text>
</comment>
<dbReference type="InterPro" id="IPR008972">
    <property type="entry name" value="Cupredoxin"/>
</dbReference>
<evidence type="ECO:0000256" key="2">
    <source>
        <dbReference type="ARBA" id="ARBA00022475"/>
    </source>
</evidence>
<dbReference type="GO" id="GO:0005886">
    <property type="term" value="C:plasma membrane"/>
    <property type="evidence" value="ECO:0000318"/>
    <property type="project" value="GO_Central"/>
</dbReference>
<evidence type="ECO:0000313" key="13">
    <source>
        <dbReference type="EMBL" id="OAY34042.1"/>
    </source>
</evidence>
<keyword evidence="8" id="KW-0449">Lipoprotein</keyword>
<evidence type="ECO:0000256" key="8">
    <source>
        <dbReference type="ARBA" id="ARBA00023288"/>
    </source>
</evidence>
<organism evidence="13 14">
    <name type="scientific">Manihot esculenta</name>
    <name type="common">Cassava</name>
    <name type="synonym">Jatropha manihot</name>
    <dbReference type="NCBI Taxonomy" id="3983"/>
    <lineage>
        <taxon>Eukaryota</taxon>
        <taxon>Viridiplantae</taxon>
        <taxon>Streptophyta</taxon>
        <taxon>Embryophyta</taxon>
        <taxon>Tracheophyta</taxon>
        <taxon>Spermatophyta</taxon>
        <taxon>Magnoliopsida</taxon>
        <taxon>eudicotyledons</taxon>
        <taxon>Gunneridae</taxon>
        <taxon>Pentapetalae</taxon>
        <taxon>rosids</taxon>
        <taxon>fabids</taxon>
        <taxon>Malpighiales</taxon>
        <taxon>Euphorbiaceae</taxon>
        <taxon>Crotonoideae</taxon>
        <taxon>Manihoteae</taxon>
        <taxon>Manihot</taxon>
    </lineage>
</organism>
<sequence>MGSQRFVGFWLVIFLMGFLLGSSEAYQFHVGGRDGWVLNPSENYTLWAHRNRFQVNDTLLFKYKKGSDSVLVVIKDDYYSCNIKKPLQSLTDGDSIFKLDRSGPFYFISGSADNCNKGQRLITVVMSVRPKPKPTPVPQSPSPVGAAPPSSSPPSLPPSPADSPSDSPTAPAPAPAHSGCAGFTGLVELVLGASVGLSLILG</sequence>
<dbReference type="Pfam" id="PF02298">
    <property type="entry name" value="Cu_bind_like"/>
    <property type="match status" value="1"/>
</dbReference>
<dbReference type="GO" id="GO:0098552">
    <property type="term" value="C:side of membrane"/>
    <property type="evidence" value="ECO:0007669"/>
    <property type="project" value="UniProtKB-KW"/>
</dbReference>
<evidence type="ECO:0000256" key="5">
    <source>
        <dbReference type="ARBA" id="ARBA00023136"/>
    </source>
</evidence>
<feature type="signal peptide" evidence="11">
    <location>
        <begin position="1"/>
        <end position="25"/>
    </location>
</feature>
<gene>
    <name evidence="13" type="ORF">MANES_13G145100v8</name>
</gene>
<evidence type="ECO:0000259" key="12">
    <source>
        <dbReference type="PROSITE" id="PS51485"/>
    </source>
</evidence>
<dbReference type="InterPro" id="IPR003245">
    <property type="entry name" value="Phytocyanin_dom"/>
</dbReference>
<comment type="subcellular location">
    <subcellularLocation>
        <location evidence="1">Cell membrane</location>
        <topology evidence="1">Lipid-anchor</topology>
        <topology evidence="1">GPI-anchor</topology>
    </subcellularLocation>
</comment>
<keyword evidence="7" id="KW-0325">Glycoprotein</keyword>
<name>A0A2C9US18_MANES</name>
<keyword evidence="6" id="KW-1015">Disulfide bond</keyword>
<feature type="region of interest" description="Disordered" evidence="10">
    <location>
        <begin position="130"/>
        <end position="177"/>
    </location>
</feature>
<keyword evidence="5" id="KW-0472">Membrane</keyword>
<protein>
    <recommendedName>
        <fullName evidence="12">Phytocyanin domain-containing protein</fullName>
    </recommendedName>
</protein>
<dbReference type="CDD" id="cd11019">
    <property type="entry name" value="OsENODL1_like"/>
    <property type="match status" value="1"/>
</dbReference>
<keyword evidence="4 11" id="KW-0732">Signal</keyword>
<keyword evidence="3" id="KW-0336">GPI-anchor</keyword>
<dbReference type="PANTHER" id="PTHR33021">
    <property type="entry name" value="BLUE COPPER PROTEIN"/>
    <property type="match status" value="1"/>
</dbReference>
<dbReference type="FunFam" id="2.60.40.420:FF:000010">
    <property type="entry name" value="Early nodulin-like protein 1"/>
    <property type="match status" value="1"/>
</dbReference>
<evidence type="ECO:0000256" key="1">
    <source>
        <dbReference type="ARBA" id="ARBA00004609"/>
    </source>
</evidence>
<reference evidence="14" key="1">
    <citation type="journal article" date="2016" name="Nat. Biotechnol.">
        <title>Sequencing wild and cultivated cassava and related species reveals extensive interspecific hybridization and genetic diversity.</title>
        <authorList>
            <person name="Bredeson J.V."/>
            <person name="Lyons J.B."/>
            <person name="Prochnik S.E."/>
            <person name="Wu G.A."/>
            <person name="Ha C.M."/>
            <person name="Edsinger-Gonzales E."/>
            <person name="Grimwood J."/>
            <person name="Schmutz J."/>
            <person name="Rabbi I.Y."/>
            <person name="Egesi C."/>
            <person name="Nauluvula P."/>
            <person name="Lebot V."/>
            <person name="Ndunguru J."/>
            <person name="Mkamilo G."/>
            <person name="Bart R.S."/>
            <person name="Setter T.L."/>
            <person name="Gleadow R.M."/>
            <person name="Kulakow P."/>
            <person name="Ferguson M.E."/>
            <person name="Rounsley S."/>
            <person name="Rokhsar D.S."/>
        </authorList>
    </citation>
    <scope>NUCLEOTIDE SEQUENCE [LARGE SCALE GENOMIC DNA]</scope>
    <source>
        <strain evidence="14">cv. AM560-2</strain>
    </source>
</reference>
<keyword evidence="2" id="KW-1003">Cell membrane</keyword>
<accession>A0A2C9US18</accession>
<evidence type="ECO:0000256" key="4">
    <source>
        <dbReference type="ARBA" id="ARBA00022729"/>
    </source>
</evidence>
<dbReference type="OrthoDB" id="2015640at2759"/>
<dbReference type="STRING" id="3983.A0A2C9US18"/>
<comment type="caution">
    <text evidence="13">The sequence shown here is derived from an EMBL/GenBank/DDBJ whole genome shotgun (WGS) entry which is preliminary data.</text>
</comment>
<dbReference type="InterPro" id="IPR041846">
    <property type="entry name" value="ENL_dom"/>
</dbReference>
<dbReference type="AlphaFoldDB" id="A0A2C9US18"/>
<proteinExistence type="inferred from homology"/>
<dbReference type="PROSITE" id="PS51485">
    <property type="entry name" value="PHYTOCYANIN"/>
    <property type="match status" value="1"/>
</dbReference>
<evidence type="ECO:0000256" key="3">
    <source>
        <dbReference type="ARBA" id="ARBA00022622"/>
    </source>
</evidence>
<dbReference type="Gene3D" id="2.60.40.420">
    <property type="entry name" value="Cupredoxins - blue copper proteins"/>
    <property type="match status" value="1"/>
</dbReference>
<feature type="chain" id="PRO_5013356466" description="Phytocyanin domain-containing protein" evidence="11">
    <location>
        <begin position="26"/>
        <end position="202"/>
    </location>
</feature>
<evidence type="ECO:0000256" key="6">
    <source>
        <dbReference type="ARBA" id="ARBA00023157"/>
    </source>
</evidence>
<dbReference type="Proteomes" id="UP000091857">
    <property type="component" value="Chromosome 13"/>
</dbReference>
<dbReference type="SUPFAM" id="SSF49503">
    <property type="entry name" value="Cupredoxins"/>
    <property type="match status" value="1"/>
</dbReference>
<dbReference type="Gramene" id="Manes.13G145100.1.v8.1">
    <property type="protein sequence ID" value="Manes.13G145100.1.v8.1.CDS"/>
    <property type="gene ID" value="Manes.13G145100.v8.1"/>
</dbReference>
<keyword evidence="14" id="KW-1185">Reference proteome</keyword>
<feature type="compositionally biased region" description="Pro residues" evidence="10">
    <location>
        <begin position="150"/>
        <end position="161"/>
    </location>
</feature>
<evidence type="ECO:0000313" key="14">
    <source>
        <dbReference type="Proteomes" id="UP000091857"/>
    </source>
</evidence>
<evidence type="ECO:0000256" key="9">
    <source>
        <dbReference type="ARBA" id="ARBA00035011"/>
    </source>
</evidence>
<feature type="domain" description="Phytocyanin" evidence="12">
    <location>
        <begin position="26"/>
        <end position="127"/>
    </location>
</feature>
<dbReference type="InterPro" id="IPR039391">
    <property type="entry name" value="Phytocyanin-like"/>
</dbReference>
<evidence type="ECO:0000256" key="10">
    <source>
        <dbReference type="SAM" id="MobiDB-lite"/>
    </source>
</evidence>
<evidence type="ECO:0000256" key="11">
    <source>
        <dbReference type="SAM" id="SignalP"/>
    </source>
</evidence>
<dbReference type="GO" id="GO:0009055">
    <property type="term" value="F:electron transfer activity"/>
    <property type="evidence" value="ECO:0007669"/>
    <property type="project" value="InterPro"/>
</dbReference>
<dbReference type="PANTHER" id="PTHR33021:SF185">
    <property type="entry name" value="EARLY NODULIN-LIKE PROTEIN 3-RELATED"/>
    <property type="match status" value="1"/>
</dbReference>
<dbReference type="EMBL" id="CM004399">
    <property type="protein sequence ID" value="OAY34042.1"/>
    <property type="molecule type" value="Genomic_DNA"/>
</dbReference>